<dbReference type="Proteomes" id="UP001470230">
    <property type="component" value="Unassembled WGS sequence"/>
</dbReference>
<dbReference type="InterPro" id="IPR008153">
    <property type="entry name" value="GAE_dom"/>
</dbReference>
<keyword evidence="5 9" id="KW-0653">Protein transport</keyword>
<keyword evidence="13" id="KW-1185">Reference proteome</keyword>
<evidence type="ECO:0000256" key="1">
    <source>
        <dbReference type="ARBA" id="ARBA00004156"/>
    </source>
</evidence>
<evidence type="ECO:0000256" key="2">
    <source>
        <dbReference type="ARBA" id="ARBA00004555"/>
    </source>
</evidence>
<gene>
    <name evidence="12" type="ORF">M9Y10_011985</name>
</gene>
<proteinExistence type="inferred from homology"/>
<evidence type="ECO:0000256" key="3">
    <source>
        <dbReference type="ARBA" id="ARBA00006613"/>
    </source>
</evidence>
<dbReference type="PROSITE" id="PS50180">
    <property type="entry name" value="GAE"/>
    <property type="match status" value="1"/>
</dbReference>
<dbReference type="InterPro" id="IPR011989">
    <property type="entry name" value="ARM-like"/>
</dbReference>
<accession>A0ABR2IBY7</accession>
<evidence type="ECO:0000256" key="9">
    <source>
        <dbReference type="PIRNR" id="PIRNR037094"/>
    </source>
</evidence>
<evidence type="ECO:0000256" key="10">
    <source>
        <dbReference type="SAM" id="MobiDB-lite"/>
    </source>
</evidence>
<dbReference type="InterPro" id="IPR002553">
    <property type="entry name" value="Clathrin/coatomer_adapt-like_N"/>
</dbReference>
<keyword evidence="7 9" id="KW-0472">Membrane</keyword>
<name>A0ABR2IBY7_9EUKA</name>
<dbReference type="Pfam" id="PF01602">
    <property type="entry name" value="Adaptin_N"/>
    <property type="match status" value="1"/>
</dbReference>
<dbReference type="EMBL" id="JAPFFF010000018">
    <property type="protein sequence ID" value="KAK8860321.1"/>
    <property type="molecule type" value="Genomic_DNA"/>
</dbReference>
<reference evidence="12 13" key="1">
    <citation type="submission" date="2024-04" db="EMBL/GenBank/DDBJ databases">
        <title>Tritrichomonas musculus Genome.</title>
        <authorList>
            <person name="Alves-Ferreira E."/>
            <person name="Grigg M."/>
            <person name="Lorenzi H."/>
            <person name="Galac M."/>
        </authorList>
    </citation>
    <scope>NUCLEOTIDE SEQUENCE [LARGE SCALE GENOMIC DNA]</scope>
    <source>
        <strain evidence="12 13">EAF2021</strain>
    </source>
</reference>
<dbReference type="InterPro" id="IPR008152">
    <property type="entry name" value="Clathrin_a/b/g-adaptin_app_Ig"/>
</dbReference>
<feature type="compositionally biased region" description="Low complexity" evidence="10">
    <location>
        <begin position="681"/>
        <end position="703"/>
    </location>
</feature>
<evidence type="ECO:0000259" key="11">
    <source>
        <dbReference type="PROSITE" id="PS50180"/>
    </source>
</evidence>
<evidence type="ECO:0000256" key="4">
    <source>
        <dbReference type="ARBA" id="ARBA00022448"/>
    </source>
</evidence>
<evidence type="ECO:0000256" key="6">
    <source>
        <dbReference type="ARBA" id="ARBA00023034"/>
    </source>
</evidence>
<feature type="region of interest" description="Disordered" evidence="10">
    <location>
        <begin position="681"/>
        <end position="706"/>
    </location>
</feature>
<keyword evidence="6 9" id="KW-0333">Golgi apparatus</keyword>
<dbReference type="InterPro" id="IPR017107">
    <property type="entry name" value="AP1_complex_gsu"/>
</dbReference>
<dbReference type="InterPro" id="IPR050840">
    <property type="entry name" value="Adaptor_Complx_Large_Subunit"/>
</dbReference>
<dbReference type="Gene3D" id="1.25.10.10">
    <property type="entry name" value="Leucine-rich Repeat Variant"/>
    <property type="match status" value="1"/>
</dbReference>
<keyword evidence="8 9" id="KW-0968">Cytoplasmic vesicle</keyword>
<dbReference type="InterPro" id="IPR013041">
    <property type="entry name" value="Clathrin_app_Ig-like_sf"/>
</dbReference>
<comment type="caution">
    <text evidence="12">The sequence shown here is derived from an EMBL/GenBank/DDBJ whole genome shotgun (WGS) entry which is preliminary data.</text>
</comment>
<feature type="region of interest" description="Disordered" evidence="10">
    <location>
        <begin position="621"/>
        <end position="640"/>
    </location>
</feature>
<dbReference type="Pfam" id="PF02883">
    <property type="entry name" value="Alpha_adaptinC2"/>
    <property type="match status" value="1"/>
</dbReference>
<feature type="compositionally biased region" description="Low complexity" evidence="10">
    <location>
        <begin position="624"/>
        <end position="637"/>
    </location>
</feature>
<evidence type="ECO:0000313" key="12">
    <source>
        <dbReference type="EMBL" id="KAK8860321.1"/>
    </source>
</evidence>
<dbReference type="PIRSF" id="PIRSF037094">
    <property type="entry name" value="AP1_complex_gamma"/>
    <property type="match status" value="1"/>
</dbReference>
<evidence type="ECO:0000256" key="5">
    <source>
        <dbReference type="ARBA" id="ARBA00022927"/>
    </source>
</evidence>
<dbReference type="Gene3D" id="2.60.40.1230">
    <property type="match status" value="1"/>
</dbReference>
<protein>
    <recommendedName>
        <fullName evidence="9">AP-1 complex subunit gamma</fullName>
    </recommendedName>
</protein>
<feature type="domain" description="GAE" evidence="11">
    <location>
        <begin position="708"/>
        <end position="823"/>
    </location>
</feature>
<evidence type="ECO:0000313" key="13">
    <source>
        <dbReference type="Proteomes" id="UP001470230"/>
    </source>
</evidence>
<keyword evidence="4 9" id="KW-0813">Transport</keyword>
<dbReference type="InterPro" id="IPR016024">
    <property type="entry name" value="ARM-type_fold"/>
</dbReference>
<dbReference type="SMART" id="SM00809">
    <property type="entry name" value="Alpha_adaptinC2"/>
    <property type="match status" value="1"/>
</dbReference>
<dbReference type="SUPFAM" id="SSF48371">
    <property type="entry name" value="ARM repeat"/>
    <property type="match status" value="1"/>
</dbReference>
<comment type="subcellular location">
    <subcellularLocation>
        <location evidence="1">Cytoplasmic vesicle membrane</location>
    </subcellularLocation>
    <subcellularLocation>
        <location evidence="2">Golgi apparatus</location>
    </subcellularLocation>
</comment>
<evidence type="ECO:0000256" key="7">
    <source>
        <dbReference type="ARBA" id="ARBA00023136"/>
    </source>
</evidence>
<organism evidence="12 13">
    <name type="scientific">Tritrichomonas musculus</name>
    <dbReference type="NCBI Taxonomy" id="1915356"/>
    <lineage>
        <taxon>Eukaryota</taxon>
        <taxon>Metamonada</taxon>
        <taxon>Parabasalia</taxon>
        <taxon>Tritrichomonadida</taxon>
        <taxon>Tritrichomonadidae</taxon>
        <taxon>Tritrichomonas</taxon>
    </lineage>
</organism>
<sequence>MTQPLTDFIASLRLSDSIEHERFLVASEQADMRSYIRECDPTLRPRIVAKLVFLSTIGENVAYGQMEVLTLMSHDLFSYKRIGYMAASVILDESSEIAVLITHTILKDLQNTSDFRIQCLALGLLANIGSTEMCQSVSTEVQKIISQSSTQPHISSFSSSSKSSHNGNPMLMKRAAMAAVRIIEKIPDLAENFKQSAQKLLKHGSHGVVIAGVNLMAHIIQADSSFATSWQRYAPAFTKILKQIAQSKPSREFTFTVFNDPFLQIRLMKILILLNKQSDELDDVLEMITTGSDFRRNTGRSLLFQAVETIVAVAKKSSLRGLAFSQVGRLFQFKEANVLYSALSCFSRVLYQGNEIIGRTSGDNIALQRYKTQVVRCLNHRDPSIRRRALDVVSALVDEKNVDTLIPEVLDYVRLSDSFFRVELVAKIFTAIQRFAPTVQWNFNIVHRILIENGNYVGSDIITSFVRLITNHPELQAHAVALFSGSLAEEPENQTLVQVGSYIIGEYMYNDSNNNENLNSNSAETMDTDEMSTFELMKKIVNMPQTIPLTKGYIITALAKLASRFGKTDEICDFMKTLNKSNNLDVQQRAGEIERLMKETEILNDVLAPLVISNENDASKLIINDNDNNNNNNDNNNRTNKEEDDLLIDIDLSQPQSTDLLVNSNNEKQSNAESTANDLLSLDLSNSNNNDNINKPNNNDISNVKIQPPKGAIEGLRKPDYVMYFEIRKNPANQKQIALRVSVFNLGKVPLNNFQIKFGVPVGWYLQSQPPSSKTLEPIGGQPIFQQLMVATQTDKPLMMKVQIFYLFGSQPITETGEINPIFG</sequence>
<dbReference type="PANTHER" id="PTHR22780">
    <property type="entry name" value="ADAPTIN, ALPHA/GAMMA/EPSILON"/>
    <property type="match status" value="1"/>
</dbReference>
<comment type="similarity">
    <text evidence="3 9">Belongs to the adaptor complexes large subunit family.</text>
</comment>
<dbReference type="SUPFAM" id="SSF49348">
    <property type="entry name" value="Clathrin adaptor appendage domain"/>
    <property type="match status" value="1"/>
</dbReference>
<evidence type="ECO:0000256" key="8">
    <source>
        <dbReference type="ARBA" id="ARBA00023329"/>
    </source>
</evidence>